<name>L0DM44_SINAD</name>
<dbReference type="Gene3D" id="2.120.10.10">
    <property type="match status" value="1"/>
</dbReference>
<dbReference type="eggNOG" id="COG4692">
    <property type="taxonomic scope" value="Bacteria"/>
</dbReference>
<dbReference type="AlphaFoldDB" id="L0DM44"/>
<dbReference type="InterPro" id="IPR036278">
    <property type="entry name" value="Sialidase_sf"/>
</dbReference>
<protein>
    <submittedName>
        <fullName evidence="2">Putative neuraminidase (Sialidase)</fullName>
    </submittedName>
</protein>
<dbReference type="EMBL" id="CP003364">
    <property type="protein sequence ID" value="AGA29761.1"/>
    <property type="molecule type" value="Genomic_DNA"/>
</dbReference>
<reference evidence="2 3" key="1">
    <citation type="submission" date="2012-02" db="EMBL/GenBank/DDBJ databases">
        <title>Complete sequence of chromosome of Singulisphaera acidiphila DSM 18658.</title>
        <authorList>
            <consortium name="US DOE Joint Genome Institute (JGI-PGF)"/>
            <person name="Lucas S."/>
            <person name="Copeland A."/>
            <person name="Lapidus A."/>
            <person name="Glavina del Rio T."/>
            <person name="Dalin E."/>
            <person name="Tice H."/>
            <person name="Bruce D."/>
            <person name="Goodwin L."/>
            <person name="Pitluck S."/>
            <person name="Peters L."/>
            <person name="Ovchinnikova G."/>
            <person name="Chertkov O."/>
            <person name="Kyrpides N."/>
            <person name="Mavromatis K."/>
            <person name="Ivanova N."/>
            <person name="Brettin T."/>
            <person name="Detter J.C."/>
            <person name="Han C."/>
            <person name="Larimer F."/>
            <person name="Land M."/>
            <person name="Hauser L."/>
            <person name="Markowitz V."/>
            <person name="Cheng J.-F."/>
            <person name="Hugenholtz P."/>
            <person name="Woyke T."/>
            <person name="Wu D."/>
            <person name="Tindall B."/>
            <person name="Pomrenke H."/>
            <person name="Brambilla E."/>
            <person name="Klenk H.-P."/>
            <person name="Eisen J.A."/>
        </authorList>
    </citation>
    <scope>NUCLEOTIDE SEQUENCE [LARGE SCALE GENOMIC DNA]</scope>
    <source>
        <strain evidence="3">ATCC BAA-1392 / DSM 18658 / VKM B-2454 / MOB10</strain>
    </source>
</reference>
<dbReference type="Proteomes" id="UP000010798">
    <property type="component" value="Chromosome"/>
</dbReference>
<dbReference type="CDD" id="cd15482">
    <property type="entry name" value="Sialidase_non-viral"/>
    <property type="match status" value="1"/>
</dbReference>
<sequence length="358" mass="39082">MFPLKLRYALTVVSMAAGLTVESDSEAFGADARGEQPGFVKSELIYESAPFPKCHASTIAEAGGRLVASWFGGTDEGNSDVGIWVASHDGKAWTTPVEVANGIDGDKRYPCWNPVLFQPKKGPLLLFYKVGPTPANWWGMVTTSDDAGKTWSTPRRLPDPFLGPIKNKPIQLPEGDLLCPSSSEDHGWRVHFERTADLGYHWELIGPINDGVTFGAIQPTLLTHPDGRLQALSRTKQAKVVESWSSDRGKTWSELAATTLPNPNSGIDGVTLADGRQLLVYNHTRRGRSPLNIAVSEDGHAWRSALILEDQPGEFSYPAVIQGADGLVHVTYTWNRTRIRHVVVDPAKLVLGDLPASR</sequence>
<dbReference type="Pfam" id="PF13088">
    <property type="entry name" value="BNR_2"/>
    <property type="match status" value="1"/>
</dbReference>
<dbReference type="PANTHER" id="PTHR43752">
    <property type="entry name" value="BNR/ASP-BOX REPEAT FAMILY PROTEIN"/>
    <property type="match status" value="1"/>
</dbReference>
<dbReference type="eggNOG" id="COG4409">
    <property type="taxonomic scope" value="Bacteria"/>
</dbReference>
<keyword evidence="3" id="KW-1185">Reference proteome</keyword>
<evidence type="ECO:0000313" key="3">
    <source>
        <dbReference type="Proteomes" id="UP000010798"/>
    </source>
</evidence>
<dbReference type="RefSeq" id="WP_015248859.1">
    <property type="nucleotide sequence ID" value="NC_019892.1"/>
</dbReference>
<organism evidence="2 3">
    <name type="scientific">Singulisphaera acidiphila (strain ATCC BAA-1392 / DSM 18658 / VKM B-2454 / MOB10)</name>
    <dbReference type="NCBI Taxonomy" id="886293"/>
    <lineage>
        <taxon>Bacteria</taxon>
        <taxon>Pseudomonadati</taxon>
        <taxon>Planctomycetota</taxon>
        <taxon>Planctomycetia</taxon>
        <taxon>Isosphaerales</taxon>
        <taxon>Isosphaeraceae</taxon>
        <taxon>Singulisphaera</taxon>
    </lineage>
</organism>
<accession>L0DM44</accession>
<dbReference type="STRING" id="886293.Sinac_5628"/>
<dbReference type="OrthoDB" id="41724at2"/>
<evidence type="ECO:0000313" key="2">
    <source>
        <dbReference type="EMBL" id="AGA29761.1"/>
    </source>
</evidence>
<gene>
    <name evidence="2" type="ordered locus">Sinac_5628</name>
</gene>
<feature type="domain" description="Sialidase" evidence="1">
    <location>
        <begin position="64"/>
        <end position="330"/>
    </location>
</feature>
<evidence type="ECO:0000259" key="1">
    <source>
        <dbReference type="Pfam" id="PF13088"/>
    </source>
</evidence>
<dbReference type="InterPro" id="IPR011040">
    <property type="entry name" value="Sialidase"/>
</dbReference>
<dbReference type="SUPFAM" id="SSF50939">
    <property type="entry name" value="Sialidases"/>
    <property type="match status" value="1"/>
</dbReference>
<dbReference type="HOGENOM" id="CLU_007128_1_0_0"/>
<dbReference type="KEGG" id="saci:Sinac_5628"/>
<dbReference type="PANTHER" id="PTHR43752:SF2">
    <property type="entry name" value="BNR_ASP-BOX REPEAT FAMILY PROTEIN"/>
    <property type="match status" value="1"/>
</dbReference>
<proteinExistence type="predicted"/>